<protein>
    <recommendedName>
        <fullName evidence="5">SAVED domain-containing protein</fullName>
    </recommendedName>
</protein>
<name>A0ABQ6FAQ9_9RHOO</name>
<evidence type="ECO:0000313" key="3">
    <source>
        <dbReference type="EMBL" id="GLT22069.1"/>
    </source>
</evidence>
<evidence type="ECO:0000259" key="1">
    <source>
        <dbReference type="Pfam" id="PF13391"/>
    </source>
</evidence>
<dbReference type="Pfam" id="PF18145">
    <property type="entry name" value="SAVED"/>
    <property type="match status" value="1"/>
</dbReference>
<proteinExistence type="predicted"/>
<evidence type="ECO:0000259" key="2">
    <source>
        <dbReference type="Pfam" id="PF18145"/>
    </source>
</evidence>
<evidence type="ECO:0008006" key="5">
    <source>
        <dbReference type="Google" id="ProtNLM"/>
    </source>
</evidence>
<dbReference type="InterPro" id="IPR003615">
    <property type="entry name" value="HNH_nuc"/>
</dbReference>
<dbReference type="Proteomes" id="UP001157167">
    <property type="component" value="Unassembled WGS sequence"/>
</dbReference>
<feature type="domain" description="HNH nuclease" evidence="1">
    <location>
        <begin position="175"/>
        <end position="216"/>
    </location>
</feature>
<dbReference type="EMBL" id="BSPX01000018">
    <property type="protein sequence ID" value="GLT22069.1"/>
    <property type="molecule type" value="Genomic_DNA"/>
</dbReference>
<sequence>MTNALLPAIQVNPTPAPDNLADQELATWLDACWRANRRVGYLHGSYLCKVADLSDPNLTLHPADPENETKKVLKKLVTRSLLQHLELPQTTLAHARTIDPSWILFPVDSPIAVNGLVDMRQELLGRIAGRGQDITPQTAQRVWSDAGARCMFEGCARDLSHVPFYKGSARVGYLAHIIASDPRGPRGSATESHQRSNDPDNVMLLCDEHHRLIDSFAPDQYPADMLYAMRQSHRDLVRSYLDSLAFPRAKALTLHANLAQVPTYFQESEFIEAILATGRAMQPGVLHYIRRTTQRDERNTPGFWANYLREHESHIRQLVSSFNDPGISGAEEFAVFPLHHIATMVLAGRIMGEARAIQVFQYHRQRATWAWDPNTSPLPANTFSVNALPTNRSDEVLITLELTARIDDEAMPAELAPKIAGGSLPWLRITLQSPRFDCISHPADLDQFSHVARKTINHVQDVMRARKAHLIAISPPSTVFRFGQMLQAGHHPEYIIYDRAGRNDKFVPAFSITGHDVSASCDDGRPITISIR</sequence>
<evidence type="ECO:0000313" key="4">
    <source>
        <dbReference type="Proteomes" id="UP001157167"/>
    </source>
</evidence>
<accession>A0ABQ6FAQ9</accession>
<gene>
    <name evidence="3" type="ORF">GCM10007933_15250</name>
</gene>
<dbReference type="InterPro" id="IPR040836">
    <property type="entry name" value="SAVED"/>
</dbReference>
<dbReference type="NCBIfam" id="NF033611">
    <property type="entry name" value="SAVED"/>
    <property type="match status" value="1"/>
</dbReference>
<feature type="domain" description="SMODS-associated and fused to various effectors" evidence="2">
    <location>
        <begin position="320"/>
        <end position="512"/>
    </location>
</feature>
<comment type="caution">
    <text evidence="3">The sequence shown here is derived from an EMBL/GenBank/DDBJ whole genome shotgun (WGS) entry which is preliminary data.</text>
</comment>
<reference evidence="4" key="1">
    <citation type="journal article" date="2019" name="Int. J. Syst. Evol. Microbiol.">
        <title>The Global Catalogue of Microorganisms (GCM) 10K type strain sequencing project: providing services to taxonomists for standard genome sequencing and annotation.</title>
        <authorList>
            <consortium name="The Broad Institute Genomics Platform"/>
            <consortium name="The Broad Institute Genome Sequencing Center for Infectious Disease"/>
            <person name="Wu L."/>
            <person name="Ma J."/>
        </authorList>
    </citation>
    <scope>NUCLEOTIDE SEQUENCE [LARGE SCALE GENOMIC DNA]</scope>
    <source>
        <strain evidence="4">NBRC 102407</strain>
    </source>
</reference>
<organism evidence="3 4">
    <name type="scientific">Zoogloea oryzae</name>
    <dbReference type="NCBI Taxonomy" id="310767"/>
    <lineage>
        <taxon>Bacteria</taxon>
        <taxon>Pseudomonadati</taxon>
        <taxon>Pseudomonadota</taxon>
        <taxon>Betaproteobacteria</taxon>
        <taxon>Rhodocyclales</taxon>
        <taxon>Zoogloeaceae</taxon>
        <taxon>Zoogloea</taxon>
    </lineage>
</organism>
<dbReference type="Pfam" id="PF13391">
    <property type="entry name" value="HNH_2"/>
    <property type="match status" value="1"/>
</dbReference>
<keyword evidence="4" id="KW-1185">Reference proteome</keyword>
<dbReference type="RefSeq" id="WP_284187440.1">
    <property type="nucleotide sequence ID" value="NZ_BSPX01000018.1"/>
</dbReference>